<feature type="compositionally biased region" description="Polar residues" evidence="11">
    <location>
        <begin position="874"/>
        <end position="884"/>
    </location>
</feature>
<dbReference type="PROSITE" id="PS50110">
    <property type="entry name" value="RESPONSE_REGULATORY"/>
    <property type="match status" value="1"/>
</dbReference>
<organism evidence="14 15">
    <name type="scientific">Phytophthora aleatoria</name>
    <dbReference type="NCBI Taxonomy" id="2496075"/>
    <lineage>
        <taxon>Eukaryota</taxon>
        <taxon>Sar</taxon>
        <taxon>Stramenopiles</taxon>
        <taxon>Oomycota</taxon>
        <taxon>Peronosporomycetes</taxon>
        <taxon>Peronosporales</taxon>
        <taxon>Peronosporaceae</taxon>
        <taxon>Phytophthora</taxon>
    </lineage>
</organism>
<feature type="domain" description="Protein kinase" evidence="12">
    <location>
        <begin position="565"/>
        <end position="821"/>
    </location>
</feature>
<accession>A0A8J5IVG6</accession>
<comment type="catalytic activity">
    <reaction evidence="7">
        <text>L-threonyl-[protein] + ATP = O-phospho-L-threonyl-[protein] + ADP + H(+)</text>
        <dbReference type="Rhea" id="RHEA:46608"/>
        <dbReference type="Rhea" id="RHEA-COMP:11060"/>
        <dbReference type="Rhea" id="RHEA-COMP:11605"/>
        <dbReference type="ChEBI" id="CHEBI:15378"/>
        <dbReference type="ChEBI" id="CHEBI:30013"/>
        <dbReference type="ChEBI" id="CHEBI:30616"/>
        <dbReference type="ChEBI" id="CHEBI:61977"/>
        <dbReference type="ChEBI" id="CHEBI:456216"/>
        <dbReference type="EC" id="2.7.11.1"/>
    </reaction>
</comment>
<feature type="compositionally biased region" description="Low complexity" evidence="11">
    <location>
        <begin position="886"/>
        <end position="908"/>
    </location>
</feature>
<feature type="binding site" evidence="10">
    <location>
        <position position="594"/>
    </location>
    <ligand>
        <name>ATP</name>
        <dbReference type="ChEBI" id="CHEBI:30616"/>
    </ligand>
</feature>
<feature type="region of interest" description="Disordered" evidence="11">
    <location>
        <begin position="851"/>
        <end position="908"/>
    </location>
</feature>
<feature type="domain" description="Response regulatory" evidence="13">
    <location>
        <begin position="429"/>
        <end position="548"/>
    </location>
</feature>
<dbReference type="FunFam" id="1.10.510.10:FF:000535">
    <property type="entry name" value="Serine/threonine-protein kinase a"/>
    <property type="match status" value="1"/>
</dbReference>
<keyword evidence="2" id="KW-0723">Serine/threonine-protein kinase</keyword>
<evidence type="ECO:0000256" key="2">
    <source>
        <dbReference type="ARBA" id="ARBA00022527"/>
    </source>
</evidence>
<dbReference type="InterPro" id="IPR008271">
    <property type="entry name" value="Ser/Thr_kinase_AS"/>
</dbReference>
<evidence type="ECO:0000256" key="7">
    <source>
        <dbReference type="ARBA" id="ARBA00047899"/>
    </source>
</evidence>
<evidence type="ECO:0000256" key="4">
    <source>
        <dbReference type="ARBA" id="ARBA00022741"/>
    </source>
</evidence>
<dbReference type="Pfam" id="PF04784">
    <property type="entry name" value="DUF547"/>
    <property type="match status" value="1"/>
</dbReference>
<sequence length="1319" mass="146171">MPSLYNRYSLQIKLRILEAARSGEDWELIAETNNVNINTARSWLHCYPKTSDVLQPRPRGGKRQQKMTADAVTYLLSELSIDPDLTLIQLADTQCAISVCPQTITNHLDGNLITMKQFHKEPQYMNAEVNKFKRREYLIRTDGGVEQAHSAHGRNSVPLLDGDGNGGNEEVEVSASVITKGAAAGNPDDGGDSTDSGGGHAGLRGSQVETAEDDEVVPEGMIGTPAIREVTDVMMVRMDEEELHSNDMGENVVSWIETLKQAQQRQLVLNREDCLTELGAGHPGLPGNFYVDAFARGMNNKISAQVVRTVKSPTLQQAVSFAIENCGKYGEVNNWELAAQMHQKNATHDTDAFATSWLMRREAHCLLMVVAHQVAIALFLRKTVINTRTKVTVAETVALEIEAEITQGKVAGMVDEEDVAAVMDPSEVTVLVVEDDEFTRMATIDILKSCRYTVFAVENGQQALDLLVTNHAKFDLVLCDVMLPVMTGIELLDEIQKHSATLGHIPIVMTSSNEEMDVVTSCLSKGAKDYLIKPIQVNTAKTLVRHVWLSRRLERTSNKSMWQDIEVIRTIGKGTHGTVVLARRKVDGAVVAVKRVRISQISENGRKQADNEVILLKSLYHVNIVRFYDHFLADDELNIVMEYSDGGNLRQLVKLRSREKMGPFPEPVIMSWFAQLVLAVAYIHGKNVLHRDLKAQNVFLTHKNVVKLGDFGISKALAGDDTANTACGTPESMSPEICRGEPYGKKSDIWSLGCILYEMIMLRRPFEASTLPEIFTKICKGEFPPILPSFSRELRLLVQLMLQQDASKRPSIEDICRFPFVQAPIQAFLSEHVSEFQEALELEAKLHQPSLYSTGAGNPPVSPVSPSLRRRNHNSSSETPTSGFGDSVPESGSPVSSRSDGSNNAGFNNNGSLRSSAIASVAIGLATDAVPTSGGRPPQNSELAKISAGTVEDTLADKLRAQVAIGDVRVGLFTTYTACTSADELVRVLKTNFQKTHDQVATILSDFLKNRVLNVVFAEDASHPDLGAKDTYLRFQVDELFVPLNMKYVCVNDVQQGPMETCLRVREAIAELHALKSFPRGIGTGFSLPNHVSVSGSSATEYFDAPLCQKYRRFLKLTSKLQNVDVGSLPKHERQPFFINIYNAMVLHGLIEFGVPQNIGQYKAFERDVAYTIGGLEFTLGDIKHGILRCNRKPPSNYWERQLQAQDPKLQFRLHIRDPRSLLVLIDCAEPLPSAEDVPILKPGRTDTDLEEQAEKFCERLVEVDERAGEIVLPRVLRIFRDDFGSSEAEMVSWLAQYMDNAPANLVNYRVRYQTGISS</sequence>
<evidence type="ECO:0000256" key="6">
    <source>
        <dbReference type="ARBA" id="ARBA00022840"/>
    </source>
</evidence>
<dbReference type="EMBL" id="JAENGY010000043">
    <property type="protein sequence ID" value="KAG6976004.1"/>
    <property type="molecule type" value="Genomic_DNA"/>
</dbReference>
<evidence type="ECO:0000259" key="12">
    <source>
        <dbReference type="PROSITE" id="PS50011"/>
    </source>
</evidence>
<dbReference type="PANTHER" id="PTHR44899:SF3">
    <property type="entry name" value="SERINE_THREONINE-PROTEIN KINASE NEK1"/>
    <property type="match status" value="1"/>
</dbReference>
<evidence type="ECO:0000256" key="8">
    <source>
        <dbReference type="ARBA" id="ARBA00048679"/>
    </source>
</evidence>
<proteinExistence type="predicted"/>
<feature type="region of interest" description="Disordered" evidence="11">
    <location>
        <begin position="144"/>
        <end position="169"/>
    </location>
</feature>
<gene>
    <name evidence="14" type="ORF">JG688_00001784</name>
</gene>
<protein>
    <recommendedName>
        <fullName evidence="1">non-specific serine/threonine protein kinase</fullName>
        <ecNumber evidence="1">2.7.11.1</ecNumber>
    </recommendedName>
</protein>
<dbReference type="Proteomes" id="UP000709295">
    <property type="component" value="Unassembled WGS sequence"/>
</dbReference>
<dbReference type="CDD" id="cd08215">
    <property type="entry name" value="STKc_Nek"/>
    <property type="match status" value="1"/>
</dbReference>
<dbReference type="CDD" id="cd00156">
    <property type="entry name" value="REC"/>
    <property type="match status" value="1"/>
</dbReference>
<comment type="caution">
    <text evidence="14">The sequence shown here is derived from an EMBL/GenBank/DDBJ whole genome shotgun (WGS) entry which is preliminary data.</text>
</comment>
<keyword evidence="6 10" id="KW-0067">ATP-binding</keyword>
<keyword evidence="15" id="KW-1185">Reference proteome</keyword>
<evidence type="ECO:0000313" key="15">
    <source>
        <dbReference type="Proteomes" id="UP000709295"/>
    </source>
</evidence>
<dbReference type="InterPro" id="IPR001789">
    <property type="entry name" value="Sig_transdc_resp-reg_receiver"/>
</dbReference>
<dbReference type="PROSITE" id="PS00108">
    <property type="entry name" value="PROTEIN_KINASE_ST"/>
    <property type="match status" value="1"/>
</dbReference>
<evidence type="ECO:0000256" key="5">
    <source>
        <dbReference type="ARBA" id="ARBA00022777"/>
    </source>
</evidence>
<dbReference type="InterPro" id="IPR000719">
    <property type="entry name" value="Prot_kinase_dom"/>
</dbReference>
<evidence type="ECO:0000256" key="3">
    <source>
        <dbReference type="ARBA" id="ARBA00022679"/>
    </source>
</evidence>
<feature type="region of interest" description="Disordered" evidence="11">
    <location>
        <begin position="181"/>
        <end position="215"/>
    </location>
</feature>
<dbReference type="EC" id="2.7.11.1" evidence="1"/>
<evidence type="ECO:0000256" key="11">
    <source>
        <dbReference type="SAM" id="MobiDB-lite"/>
    </source>
</evidence>
<dbReference type="GO" id="GO:0004674">
    <property type="term" value="F:protein serine/threonine kinase activity"/>
    <property type="evidence" value="ECO:0007669"/>
    <property type="project" value="UniProtKB-KW"/>
</dbReference>
<evidence type="ECO:0000259" key="13">
    <source>
        <dbReference type="PROSITE" id="PS50110"/>
    </source>
</evidence>
<evidence type="ECO:0000256" key="10">
    <source>
        <dbReference type="PROSITE-ProRule" id="PRU10141"/>
    </source>
</evidence>
<dbReference type="SMART" id="SM00448">
    <property type="entry name" value="REC"/>
    <property type="match status" value="1"/>
</dbReference>
<name>A0A8J5IVG6_9STRA</name>
<dbReference type="GO" id="GO:0005524">
    <property type="term" value="F:ATP binding"/>
    <property type="evidence" value="ECO:0007669"/>
    <property type="project" value="UniProtKB-UniRule"/>
</dbReference>
<dbReference type="GO" id="GO:0000160">
    <property type="term" value="P:phosphorelay signal transduction system"/>
    <property type="evidence" value="ECO:0007669"/>
    <property type="project" value="InterPro"/>
</dbReference>
<dbReference type="Pfam" id="PF00069">
    <property type="entry name" value="Pkinase"/>
    <property type="match status" value="1"/>
</dbReference>
<dbReference type="InterPro" id="IPR051131">
    <property type="entry name" value="NEK_Ser/Thr_kinase_NIMA"/>
</dbReference>
<dbReference type="PROSITE" id="PS00107">
    <property type="entry name" value="PROTEIN_KINASE_ATP"/>
    <property type="match status" value="1"/>
</dbReference>
<comment type="catalytic activity">
    <reaction evidence="8">
        <text>L-seryl-[protein] + ATP = O-phospho-L-seryl-[protein] + ADP + H(+)</text>
        <dbReference type="Rhea" id="RHEA:17989"/>
        <dbReference type="Rhea" id="RHEA-COMP:9863"/>
        <dbReference type="Rhea" id="RHEA-COMP:11604"/>
        <dbReference type="ChEBI" id="CHEBI:15378"/>
        <dbReference type="ChEBI" id="CHEBI:29999"/>
        <dbReference type="ChEBI" id="CHEBI:30616"/>
        <dbReference type="ChEBI" id="CHEBI:83421"/>
        <dbReference type="ChEBI" id="CHEBI:456216"/>
        <dbReference type="EC" id="2.7.11.1"/>
    </reaction>
</comment>
<keyword evidence="3" id="KW-0808">Transferase</keyword>
<evidence type="ECO:0000313" key="14">
    <source>
        <dbReference type="EMBL" id="KAG6976004.1"/>
    </source>
</evidence>
<evidence type="ECO:0000256" key="9">
    <source>
        <dbReference type="PROSITE-ProRule" id="PRU00169"/>
    </source>
</evidence>
<keyword evidence="5" id="KW-0418">Kinase</keyword>
<feature type="modified residue" description="4-aspartylphosphate" evidence="9">
    <location>
        <position position="480"/>
    </location>
</feature>
<dbReference type="InterPro" id="IPR017441">
    <property type="entry name" value="Protein_kinase_ATP_BS"/>
</dbReference>
<dbReference type="PROSITE" id="PS50011">
    <property type="entry name" value="PROTEIN_KINASE_DOM"/>
    <property type="match status" value="1"/>
</dbReference>
<keyword evidence="9" id="KW-0597">Phosphoprotein</keyword>
<dbReference type="SMART" id="SM00220">
    <property type="entry name" value="S_TKc"/>
    <property type="match status" value="1"/>
</dbReference>
<dbReference type="PANTHER" id="PTHR44899">
    <property type="entry name" value="CAMK FAMILY PROTEIN KINASE"/>
    <property type="match status" value="1"/>
</dbReference>
<dbReference type="Pfam" id="PF00072">
    <property type="entry name" value="Response_reg"/>
    <property type="match status" value="1"/>
</dbReference>
<evidence type="ECO:0000256" key="1">
    <source>
        <dbReference type="ARBA" id="ARBA00012513"/>
    </source>
</evidence>
<keyword evidence="4 10" id="KW-0547">Nucleotide-binding</keyword>
<reference evidence="14" key="1">
    <citation type="submission" date="2021-01" db="EMBL/GenBank/DDBJ databases">
        <title>Phytophthora aleatoria, a newly-described species from Pinus radiata is distinct from Phytophthora cactorum isolates based on comparative genomics.</title>
        <authorList>
            <person name="Mcdougal R."/>
            <person name="Panda P."/>
            <person name="Williams N."/>
            <person name="Studholme D.J."/>
        </authorList>
    </citation>
    <scope>NUCLEOTIDE SEQUENCE</scope>
    <source>
        <strain evidence="14">NZFS 4037</strain>
    </source>
</reference>
<dbReference type="InterPro" id="IPR006869">
    <property type="entry name" value="DUF547"/>
</dbReference>